<evidence type="ECO:0000313" key="2">
    <source>
        <dbReference type="EMBL" id="KAK3228798.1"/>
    </source>
</evidence>
<reference evidence="2" key="1">
    <citation type="journal article" date="2023" name="Plant J.">
        <title>Genome sequences and population genomics provide insights into the demographic history, inbreeding, and mutation load of two 'living fossil' tree species of Dipteronia.</title>
        <authorList>
            <person name="Feng Y."/>
            <person name="Comes H.P."/>
            <person name="Chen J."/>
            <person name="Zhu S."/>
            <person name="Lu R."/>
            <person name="Zhang X."/>
            <person name="Li P."/>
            <person name="Qiu J."/>
            <person name="Olsen K.M."/>
            <person name="Qiu Y."/>
        </authorList>
    </citation>
    <scope>NUCLEOTIDE SEQUENCE</scope>
    <source>
        <strain evidence="2">NBL</strain>
    </source>
</reference>
<gene>
    <name evidence="2" type="ORF">Dsin_000679</name>
</gene>
<dbReference type="PANTHER" id="PTHR47723:SF19">
    <property type="entry name" value="POLYNUCLEOTIDYL TRANSFERASE, RIBONUCLEASE H-LIKE SUPERFAMILY PROTEIN"/>
    <property type="match status" value="1"/>
</dbReference>
<dbReference type="InterPro" id="IPR053151">
    <property type="entry name" value="RNase_H-like"/>
</dbReference>
<dbReference type="AlphaFoldDB" id="A0AAE0B3A8"/>
<dbReference type="Gene3D" id="3.30.420.10">
    <property type="entry name" value="Ribonuclease H-like superfamily/Ribonuclease H"/>
    <property type="match status" value="1"/>
</dbReference>
<organism evidence="2 3">
    <name type="scientific">Dipteronia sinensis</name>
    <dbReference type="NCBI Taxonomy" id="43782"/>
    <lineage>
        <taxon>Eukaryota</taxon>
        <taxon>Viridiplantae</taxon>
        <taxon>Streptophyta</taxon>
        <taxon>Embryophyta</taxon>
        <taxon>Tracheophyta</taxon>
        <taxon>Spermatophyta</taxon>
        <taxon>Magnoliopsida</taxon>
        <taxon>eudicotyledons</taxon>
        <taxon>Gunneridae</taxon>
        <taxon>Pentapetalae</taxon>
        <taxon>rosids</taxon>
        <taxon>malvids</taxon>
        <taxon>Sapindales</taxon>
        <taxon>Sapindaceae</taxon>
        <taxon>Hippocastanoideae</taxon>
        <taxon>Acereae</taxon>
        <taxon>Dipteronia</taxon>
    </lineage>
</organism>
<protein>
    <recommendedName>
        <fullName evidence="1">RNase H type-1 domain-containing protein</fullName>
    </recommendedName>
</protein>
<evidence type="ECO:0000259" key="1">
    <source>
        <dbReference type="Pfam" id="PF13456"/>
    </source>
</evidence>
<dbReference type="InterPro" id="IPR036397">
    <property type="entry name" value="RNaseH_sf"/>
</dbReference>
<evidence type="ECO:0000313" key="3">
    <source>
        <dbReference type="Proteomes" id="UP001281410"/>
    </source>
</evidence>
<dbReference type="CDD" id="cd06222">
    <property type="entry name" value="RNase_H_like"/>
    <property type="match status" value="1"/>
</dbReference>
<dbReference type="InterPro" id="IPR002156">
    <property type="entry name" value="RNaseH_domain"/>
</dbReference>
<dbReference type="InterPro" id="IPR012337">
    <property type="entry name" value="RNaseH-like_sf"/>
</dbReference>
<dbReference type="InterPro" id="IPR044730">
    <property type="entry name" value="RNase_H-like_dom_plant"/>
</dbReference>
<dbReference type="GO" id="GO:0003676">
    <property type="term" value="F:nucleic acid binding"/>
    <property type="evidence" value="ECO:0007669"/>
    <property type="project" value="InterPro"/>
</dbReference>
<sequence>MGSVFEAKLWGMFEGLIIAWNSGFRKVVVKTDSLSTVQLLTNDTSPNHPLFSLIQSCKRVVADDWSCIVQHMYKGGNMHIDGLAHMGHNMKIGLLFFEDPPLEIRAIFIQILEAWLALDSVLPHFFFLVRFLGFCPPLNLKKKKEKSK</sequence>
<dbReference type="Pfam" id="PF13456">
    <property type="entry name" value="RVT_3"/>
    <property type="match status" value="1"/>
</dbReference>
<dbReference type="Proteomes" id="UP001281410">
    <property type="component" value="Unassembled WGS sequence"/>
</dbReference>
<proteinExistence type="predicted"/>
<dbReference type="EMBL" id="JANJYJ010000001">
    <property type="protein sequence ID" value="KAK3228798.1"/>
    <property type="molecule type" value="Genomic_DNA"/>
</dbReference>
<name>A0AAE0B3A8_9ROSI</name>
<dbReference type="GO" id="GO:0004523">
    <property type="term" value="F:RNA-DNA hybrid ribonuclease activity"/>
    <property type="evidence" value="ECO:0007669"/>
    <property type="project" value="InterPro"/>
</dbReference>
<keyword evidence="3" id="KW-1185">Reference proteome</keyword>
<feature type="domain" description="RNase H type-1" evidence="1">
    <location>
        <begin position="3"/>
        <end position="86"/>
    </location>
</feature>
<dbReference type="SUPFAM" id="SSF53098">
    <property type="entry name" value="Ribonuclease H-like"/>
    <property type="match status" value="1"/>
</dbReference>
<accession>A0AAE0B3A8</accession>
<dbReference type="PANTHER" id="PTHR47723">
    <property type="entry name" value="OS05G0353850 PROTEIN"/>
    <property type="match status" value="1"/>
</dbReference>
<comment type="caution">
    <text evidence="2">The sequence shown here is derived from an EMBL/GenBank/DDBJ whole genome shotgun (WGS) entry which is preliminary data.</text>
</comment>